<feature type="compositionally biased region" description="Basic and acidic residues" evidence="1">
    <location>
        <begin position="126"/>
        <end position="136"/>
    </location>
</feature>
<feature type="region of interest" description="Disordered" evidence="1">
    <location>
        <begin position="105"/>
        <end position="136"/>
    </location>
</feature>
<keyword evidence="2" id="KW-0812">Transmembrane</keyword>
<dbReference type="EMBL" id="ML994610">
    <property type="protein sequence ID" value="KAF2195734.1"/>
    <property type="molecule type" value="Genomic_DNA"/>
</dbReference>
<evidence type="ECO:0000256" key="1">
    <source>
        <dbReference type="SAM" id="MobiDB-lite"/>
    </source>
</evidence>
<accession>A0A6A6EW05</accession>
<dbReference type="AlphaFoldDB" id="A0A6A6EW05"/>
<organism evidence="3 4">
    <name type="scientific">Zopfia rhizophila CBS 207.26</name>
    <dbReference type="NCBI Taxonomy" id="1314779"/>
    <lineage>
        <taxon>Eukaryota</taxon>
        <taxon>Fungi</taxon>
        <taxon>Dikarya</taxon>
        <taxon>Ascomycota</taxon>
        <taxon>Pezizomycotina</taxon>
        <taxon>Dothideomycetes</taxon>
        <taxon>Dothideomycetes incertae sedis</taxon>
        <taxon>Zopfiaceae</taxon>
        <taxon>Zopfia</taxon>
    </lineage>
</organism>
<keyword evidence="4" id="KW-1185">Reference proteome</keyword>
<keyword evidence="2" id="KW-1133">Transmembrane helix</keyword>
<evidence type="ECO:0000313" key="4">
    <source>
        <dbReference type="Proteomes" id="UP000800200"/>
    </source>
</evidence>
<proteinExistence type="predicted"/>
<keyword evidence="2" id="KW-0472">Membrane</keyword>
<protein>
    <submittedName>
        <fullName evidence="3">Uncharacterized protein</fullName>
    </submittedName>
</protein>
<evidence type="ECO:0000313" key="3">
    <source>
        <dbReference type="EMBL" id="KAF2195734.1"/>
    </source>
</evidence>
<evidence type="ECO:0000256" key="2">
    <source>
        <dbReference type="SAM" id="Phobius"/>
    </source>
</evidence>
<feature type="transmembrane region" description="Helical" evidence="2">
    <location>
        <begin position="60"/>
        <end position="78"/>
    </location>
</feature>
<sequence length="136" mass="15328">MSGKRQMVVVNTTRVTTSRGPEEPQIDQGAAPTMPTQLQTRKTSLNALMASTFALTERPLVLLLILPLICIIFNYGVLKNSYKPSVATFKILDRPTFSTIRFQRPGLEKERTTHGAKFPSQTDLQKNQDTRENIKH</sequence>
<name>A0A6A6EW05_9PEZI</name>
<dbReference type="Proteomes" id="UP000800200">
    <property type="component" value="Unassembled WGS sequence"/>
</dbReference>
<gene>
    <name evidence="3" type="ORF">K469DRAFT_699342</name>
</gene>
<feature type="region of interest" description="Disordered" evidence="1">
    <location>
        <begin position="14"/>
        <end position="35"/>
    </location>
</feature>
<reference evidence="3" key="1">
    <citation type="journal article" date="2020" name="Stud. Mycol.">
        <title>101 Dothideomycetes genomes: a test case for predicting lifestyles and emergence of pathogens.</title>
        <authorList>
            <person name="Haridas S."/>
            <person name="Albert R."/>
            <person name="Binder M."/>
            <person name="Bloem J."/>
            <person name="Labutti K."/>
            <person name="Salamov A."/>
            <person name="Andreopoulos B."/>
            <person name="Baker S."/>
            <person name="Barry K."/>
            <person name="Bills G."/>
            <person name="Bluhm B."/>
            <person name="Cannon C."/>
            <person name="Castanera R."/>
            <person name="Culley D."/>
            <person name="Daum C."/>
            <person name="Ezra D."/>
            <person name="Gonzalez J."/>
            <person name="Henrissat B."/>
            <person name="Kuo A."/>
            <person name="Liang C."/>
            <person name="Lipzen A."/>
            <person name="Lutzoni F."/>
            <person name="Magnuson J."/>
            <person name="Mondo S."/>
            <person name="Nolan M."/>
            <person name="Ohm R."/>
            <person name="Pangilinan J."/>
            <person name="Park H.-J."/>
            <person name="Ramirez L."/>
            <person name="Alfaro M."/>
            <person name="Sun H."/>
            <person name="Tritt A."/>
            <person name="Yoshinaga Y."/>
            <person name="Zwiers L.-H."/>
            <person name="Turgeon B."/>
            <person name="Goodwin S."/>
            <person name="Spatafora J."/>
            <person name="Crous P."/>
            <person name="Grigoriev I."/>
        </authorList>
    </citation>
    <scope>NUCLEOTIDE SEQUENCE</scope>
    <source>
        <strain evidence="3">CBS 207.26</strain>
    </source>
</reference>